<evidence type="ECO:0000313" key="12">
    <source>
        <dbReference type="EMBL" id="TVU24985.1"/>
    </source>
</evidence>
<dbReference type="PROSITE" id="PS00137">
    <property type="entry name" value="SUBTILASE_HIS"/>
    <property type="match status" value="1"/>
</dbReference>
<proteinExistence type="inferred from homology"/>
<keyword evidence="3 8" id="KW-0732">Signal</keyword>
<feature type="domain" description="Inhibitor I9" evidence="10">
    <location>
        <begin position="31"/>
        <end position="94"/>
    </location>
</feature>
<keyword evidence="5 7" id="KW-0720">Serine protease</keyword>
<comment type="similarity">
    <text evidence="1 7">Belongs to the peptidase S8 family.</text>
</comment>
<organism evidence="12 13">
    <name type="scientific">Eragrostis curvula</name>
    <name type="common">weeping love grass</name>
    <dbReference type="NCBI Taxonomy" id="38414"/>
    <lineage>
        <taxon>Eukaryota</taxon>
        <taxon>Viridiplantae</taxon>
        <taxon>Streptophyta</taxon>
        <taxon>Embryophyta</taxon>
        <taxon>Tracheophyta</taxon>
        <taxon>Spermatophyta</taxon>
        <taxon>Magnoliopsida</taxon>
        <taxon>Liliopsida</taxon>
        <taxon>Poales</taxon>
        <taxon>Poaceae</taxon>
        <taxon>PACMAD clade</taxon>
        <taxon>Chloridoideae</taxon>
        <taxon>Eragrostideae</taxon>
        <taxon>Eragrostidinae</taxon>
        <taxon>Eragrostis</taxon>
    </lineage>
</organism>
<dbReference type="InterPro" id="IPR036852">
    <property type="entry name" value="Peptidase_S8/S53_dom_sf"/>
</dbReference>
<feature type="chain" id="PRO_5023876421" description="Subtilisin-like protease fibronectin type-III domain-containing protein" evidence="8">
    <location>
        <begin position="28"/>
        <end position="708"/>
    </location>
</feature>
<dbReference type="FunFam" id="3.30.70.80:FF:000002">
    <property type="entry name" value="Subtilisin-like protease SBT5.3"/>
    <property type="match status" value="1"/>
</dbReference>
<feature type="active site" description="Charge relay system" evidence="6 7">
    <location>
        <position position="181"/>
    </location>
</feature>
<evidence type="ECO:0000256" key="5">
    <source>
        <dbReference type="ARBA" id="ARBA00022825"/>
    </source>
</evidence>
<keyword evidence="13" id="KW-1185">Reference proteome</keyword>
<reference evidence="12 13" key="1">
    <citation type="journal article" date="2019" name="Sci. Rep.">
        <title>A high-quality genome of Eragrostis curvula grass provides insights into Poaceae evolution and supports new strategies to enhance forage quality.</title>
        <authorList>
            <person name="Carballo J."/>
            <person name="Santos B.A.C.M."/>
            <person name="Zappacosta D."/>
            <person name="Garbus I."/>
            <person name="Selva J.P."/>
            <person name="Gallo C.A."/>
            <person name="Diaz A."/>
            <person name="Albertini E."/>
            <person name="Caccamo M."/>
            <person name="Echenique V."/>
        </authorList>
    </citation>
    <scope>NUCLEOTIDE SEQUENCE [LARGE SCALE GENOMIC DNA]</scope>
    <source>
        <strain evidence="13">cv. Victoria</strain>
        <tissue evidence="12">Leaf</tissue>
    </source>
</reference>
<dbReference type="Pfam" id="PF17766">
    <property type="entry name" value="fn3_6"/>
    <property type="match status" value="1"/>
</dbReference>
<dbReference type="Pfam" id="PF00082">
    <property type="entry name" value="Peptidase_S8"/>
    <property type="match status" value="1"/>
</dbReference>
<dbReference type="InterPro" id="IPR000209">
    <property type="entry name" value="Peptidase_S8/S53_dom"/>
</dbReference>
<name>A0A5J9UNF9_9POAL</name>
<dbReference type="CDD" id="cd02120">
    <property type="entry name" value="PA_subtilisin_like"/>
    <property type="match status" value="1"/>
</dbReference>
<evidence type="ECO:0000256" key="1">
    <source>
        <dbReference type="ARBA" id="ARBA00011073"/>
    </source>
</evidence>
<dbReference type="Gene3D" id="2.60.40.2310">
    <property type="match status" value="1"/>
</dbReference>
<dbReference type="PRINTS" id="PR00723">
    <property type="entry name" value="SUBTILISIN"/>
</dbReference>
<dbReference type="InterPro" id="IPR045051">
    <property type="entry name" value="SBT"/>
</dbReference>
<evidence type="ECO:0000259" key="10">
    <source>
        <dbReference type="Pfam" id="PF05922"/>
    </source>
</evidence>
<feature type="active site" description="Charge relay system" evidence="6 7">
    <location>
        <position position="495"/>
    </location>
</feature>
<comment type="caution">
    <text evidence="12">The sequence shown here is derived from an EMBL/GenBank/DDBJ whole genome shotgun (WGS) entry which is preliminary data.</text>
</comment>
<feature type="non-terminal residue" evidence="12">
    <location>
        <position position="1"/>
    </location>
</feature>
<evidence type="ECO:0000256" key="4">
    <source>
        <dbReference type="ARBA" id="ARBA00022801"/>
    </source>
</evidence>
<feature type="active site" description="Charge relay system" evidence="6 7">
    <location>
        <position position="111"/>
    </location>
</feature>
<dbReference type="PROSITE" id="PS51892">
    <property type="entry name" value="SUBTILASE"/>
    <property type="match status" value="1"/>
</dbReference>
<dbReference type="Proteomes" id="UP000324897">
    <property type="component" value="Chromosome 2"/>
</dbReference>
<dbReference type="AlphaFoldDB" id="A0A5J9UNF9"/>
<gene>
    <name evidence="12" type="ORF">EJB05_27458</name>
</gene>
<protein>
    <recommendedName>
        <fullName evidence="14">Subtilisin-like protease fibronectin type-III domain-containing protein</fullName>
    </recommendedName>
</protein>
<accession>A0A5J9UNF9</accession>
<dbReference type="InterPro" id="IPR023828">
    <property type="entry name" value="Peptidase_S8_Ser-AS"/>
</dbReference>
<dbReference type="Pfam" id="PF05922">
    <property type="entry name" value="Inhibitor_I9"/>
    <property type="match status" value="1"/>
</dbReference>
<evidence type="ECO:0000259" key="11">
    <source>
        <dbReference type="Pfam" id="PF17766"/>
    </source>
</evidence>
<dbReference type="InterPro" id="IPR010259">
    <property type="entry name" value="S8pro/Inhibitor_I9"/>
</dbReference>
<evidence type="ECO:0000256" key="8">
    <source>
        <dbReference type="SAM" id="SignalP"/>
    </source>
</evidence>
<dbReference type="GO" id="GO:0004252">
    <property type="term" value="F:serine-type endopeptidase activity"/>
    <property type="evidence" value="ECO:0007669"/>
    <property type="project" value="UniProtKB-UniRule"/>
</dbReference>
<evidence type="ECO:0000256" key="7">
    <source>
        <dbReference type="PROSITE-ProRule" id="PRU01240"/>
    </source>
</evidence>
<feature type="signal peptide" evidence="8">
    <location>
        <begin position="1"/>
        <end position="27"/>
    </location>
</feature>
<feature type="domain" description="Subtilisin-like protease fibronectin type-III" evidence="11">
    <location>
        <begin position="600"/>
        <end position="696"/>
    </location>
</feature>
<dbReference type="SUPFAM" id="SSF52743">
    <property type="entry name" value="Subtilisin-like"/>
    <property type="match status" value="1"/>
</dbReference>
<dbReference type="InterPro" id="IPR015500">
    <property type="entry name" value="Peptidase_S8_subtilisin-rel"/>
</dbReference>
<keyword evidence="4 7" id="KW-0378">Hydrolase</keyword>
<evidence type="ECO:0000259" key="9">
    <source>
        <dbReference type="Pfam" id="PF00082"/>
    </source>
</evidence>
<dbReference type="InterPro" id="IPR022398">
    <property type="entry name" value="Peptidase_S8_His-AS"/>
</dbReference>
<keyword evidence="2 7" id="KW-0645">Protease</keyword>
<dbReference type="InterPro" id="IPR041469">
    <property type="entry name" value="Subtilisin-like_FN3"/>
</dbReference>
<sequence>MDLRSGSPCTLLLILVVVVLQAISAGATNNVYIVYMGEKKHDDPALVTASHHEVLTSILGSKDEALKSIVYSYKHGFSGFAARLTESHAEKLKRLLSKAKYGKDVVVGVIDSGIWPESRSFDDTGYGPVPTRWKGICQTGKAFKATSCNRKIIGARWYADEFDKEELGKLDYLSARDIGGHGTHVASTIAGVPVQNVSHGGLAAGVARGGAPRARIAVYKVLWTKDSTGGLASAVAAIDDAIHDGVDVLSLSVGSSDEVHGTLHAVARGITVVFSAGNAGPVRQTLKNESPWVITVAASTIDRSFPTVISLGNKEKLVGQSIYHNSTMMDSINDFHALVDGNSCNKEDLEAVNITGKVVLCSSRSAIANYTLGNAYIDAITNVHQGGGIGVIYAQYTLNILESVKGLDSVMPVVLVDYEIAYRIASYASSTRPVVKISRTVSVVGDGVLSPSVAAFSSRGPSTAFPALVKPDVAAPGVSILAATGDSYDFMSGTSMACPHVSAVAALLKSVHPEWSPAMIKSAIVTTASVTDRFGMPIQAEGVTRKLADPFDIGGGHMDPYRAADPGLVYDIDPKEYTKLFNCTLGPRDDCSSYKGRLYNLNLPSIAVPDLKKSVTLWRTVTNVGPVRATYRAKIEAPAGVDMAVEPSVLKFNKGCRSVTFKVTFIARQWVQGSHTFGSLTWLDGRGHSVRIPIAVRSVIQDFVADVA</sequence>
<evidence type="ECO:0000256" key="3">
    <source>
        <dbReference type="ARBA" id="ARBA00022729"/>
    </source>
</evidence>
<evidence type="ECO:0008006" key="14">
    <source>
        <dbReference type="Google" id="ProtNLM"/>
    </source>
</evidence>
<dbReference type="PROSITE" id="PS00138">
    <property type="entry name" value="SUBTILASE_SER"/>
    <property type="match status" value="1"/>
</dbReference>
<dbReference type="CDD" id="cd04852">
    <property type="entry name" value="Peptidases_S8_3"/>
    <property type="match status" value="1"/>
</dbReference>
<dbReference type="Gene3D" id="3.40.50.200">
    <property type="entry name" value="Peptidase S8/S53 domain"/>
    <property type="match status" value="1"/>
</dbReference>
<dbReference type="Gramene" id="TVU24985">
    <property type="protein sequence ID" value="TVU24985"/>
    <property type="gene ID" value="EJB05_27458"/>
</dbReference>
<feature type="domain" description="Peptidase S8/S53" evidence="9">
    <location>
        <begin position="102"/>
        <end position="531"/>
    </location>
</feature>
<dbReference type="InterPro" id="IPR034197">
    <property type="entry name" value="Peptidases_S8_3"/>
</dbReference>
<evidence type="ECO:0000256" key="2">
    <source>
        <dbReference type="ARBA" id="ARBA00022670"/>
    </source>
</evidence>
<dbReference type="PANTHER" id="PTHR10795">
    <property type="entry name" value="PROPROTEIN CONVERTASE SUBTILISIN/KEXIN"/>
    <property type="match status" value="1"/>
</dbReference>
<dbReference type="GO" id="GO:0006508">
    <property type="term" value="P:proteolysis"/>
    <property type="evidence" value="ECO:0007669"/>
    <property type="project" value="UniProtKB-KW"/>
</dbReference>
<evidence type="ECO:0000256" key="6">
    <source>
        <dbReference type="PIRSR" id="PIRSR615500-1"/>
    </source>
</evidence>
<evidence type="ECO:0000313" key="13">
    <source>
        <dbReference type="Proteomes" id="UP000324897"/>
    </source>
</evidence>
<dbReference type="Gene3D" id="3.50.30.30">
    <property type="match status" value="1"/>
</dbReference>
<dbReference type="FunFam" id="2.60.40.2310:FF:000001">
    <property type="entry name" value="Subtilisin-like protease SBT1.5"/>
    <property type="match status" value="1"/>
</dbReference>
<dbReference type="FunFam" id="3.40.50.200:FF:000006">
    <property type="entry name" value="Subtilisin-like protease SBT1.5"/>
    <property type="match status" value="1"/>
</dbReference>
<dbReference type="OrthoDB" id="206201at2759"/>
<dbReference type="EMBL" id="RWGY01000013">
    <property type="protein sequence ID" value="TVU24985.1"/>
    <property type="molecule type" value="Genomic_DNA"/>
</dbReference>